<keyword evidence="5" id="KW-0804">Transcription</keyword>
<dbReference type="AlphaFoldDB" id="A0A498KMR2"/>
<evidence type="ECO:0000256" key="5">
    <source>
        <dbReference type="ARBA" id="ARBA00023163"/>
    </source>
</evidence>
<dbReference type="GO" id="GO:0003899">
    <property type="term" value="F:DNA-directed RNA polymerase activity"/>
    <property type="evidence" value="ECO:0007669"/>
    <property type="project" value="UniProtKB-EC"/>
</dbReference>
<sequence>MRSCTFIFGGSSGGPFTYVFSYEPLASCYWGSYFRTNSRYAYWALCINEWKSSSTKEPFFLNSYDAIGAYWQKRINLDNPLWLQWRLDQHVITSRETPIKVHYEPLGTYNEIYGHYLIDDRPLNTFHRMSFLGAGGNASQVHQLVGMRVLISDPQGQMIDLPIQRNLCE</sequence>
<comment type="caution">
    <text evidence="6">The sequence shown here is derived from an EMBL/GenBank/DDBJ whole genome shotgun (WGS) entry which is preliminary data.</text>
</comment>
<dbReference type="InterPro" id="IPR038120">
    <property type="entry name" value="Rpb1_funnel_sf"/>
</dbReference>
<organism evidence="6 7">
    <name type="scientific">Malus domestica</name>
    <name type="common">Apple</name>
    <name type="synonym">Pyrus malus</name>
    <dbReference type="NCBI Taxonomy" id="3750"/>
    <lineage>
        <taxon>Eukaryota</taxon>
        <taxon>Viridiplantae</taxon>
        <taxon>Streptophyta</taxon>
        <taxon>Embryophyta</taxon>
        <taxon>Tracheophyta</taxon>
        <taxon>Spermatophyta</taxon>
        <taxon>Magnoliopsida</taxon>
        <taxon>eudicotyledons</taxon>
        <taxon>Gunneridae</taxon>
        <taxon>Pentapetalae</taxon>
        <taxon>rosids</taxon>
        <taxon>fabids</taxon>
        <taxon>Rosales</taxon>
        <taxon>Rosaceae</taxon>
        <taxon>Amygdaloideae</taxon>
        <taxon>Maleae</taxon>
        <taxon>Malus</taxon>
    </lineage>
</organism>
<evidence type="ECO:0000256" key="3">
    <source>
        <dbReference type="ARBA" id="ARBA00022679"/>
    </source>
</evidence>
<keyword evidence="7" id="KW-1185">Reference proteome</keyword>
<keyword evidence="4" id="KW-0548">Nucleotidyltransferase</keyword>
<dbReference type="STRING" id="3750.A0A498KMR2"/>
<keyword evidence="3" id="KW-0808">Transferase</keyword>
<name>A0A498KMR2_MALDO</name>
<dbReference type="GO" id="GO:0000428">
    <property type="term" value="C:DNA-directed RNA polymerase complex"/>
    <property type="evidence" value="ECO:0007669"/>
    <property type="project" value="UniProtKB-KW"/>
</dbReference>
<evidence type="ECO:0000256" key="4">
    <source>
        <dbReference type="ARBA" id="ARBA00022695"/>
    </source>
</evidence>
<dbReference type="Proteomes" id="UP000290289">
    <property type="component" value="Chromosome 1"/>
</dbReference>
<dbReference type="EMBL" id="RDQH01000327">
    <property type="protein sequence ID" value="RXI09440.1"/>
    <property type="molecule type" value="Genomic_DNA"/>
</dbReference>
<evidence type="ECO:0000256" key="1">
    <source>
        <dbReference type="ARBA" id="ARBA00012418"/>
    </source>
</evidence>
<evidence type="ECO:0000313" key="7">
    <source>
        <dbReference type="Proteomes" id="UP000290289"/>
    </source>
</evidence>
<accession>A0A498KMR2</accession>
<evidence type="ECO:0000313" key="6">
    <source>
        <dbReference type="EMBL" id="RXI09440.1"/>
    </source>
</evidence>
<dbReference type="PANTHER" id="PTHR48443">
    <property type="entry name" value="DNA-DIRECTED RNA POLYMERASE SUBUNIT BETA"/>
    <property type="match status" value="1"/>
</dbReference>
<gene>
    <name evidence="6" type="ORF">DVH24_034057</name>
</gene>
<protein>
    <recommendedName>
        <fullName evidence="1">DNA-directed RNA polymerase</fullName>
        <ecNumber evidence="1">2.7.7.6</ecNumber>
    </recommendedName>
</protein>
<dbReference type="SUPFAM" id="SSF64484">
    <property type="entry name" value="beta and beta-prime subunits of DNA dependent RNA-polymerase"/>
    <property type="match status" value="1"/>
</dbReference>
<evidence type="ECO:0000256" key="2">
    <source>
        <dbReference type="ARBA" id="ARBA00022478"/>
    </source>
</evidence>
<dbReference type="EC" id="2.7.7.6" evidence="1"/>
<dbReference type="PANTHER" id="PTHR48443:SF1">
    <property type="entry name" value="DNA-DIRECTED RNA POLYMERASE SUBUNIT BETA"/>
    <property type="match status" value="1"/>
</dbReference>
<dbReference type="Gene3D" id="1.10.132.30">
    <property type="match status" value="1"/>
</dbReference>
<proteinExistence type="predicted"/>
<keyword evidence="2" id="KW-0240">DNA-directed RNA polymerase</keyword>
<reference evidence="6 7" key="1">
    <citation type="submission" date="2018-10" db="EMBL/GenBank/DDBJ databases">
        <title>A high-quality apple genome assembly.</title>
        <authorList>
            <person name="Hu J."/>
        </authorList>
    </citation>
    <scope>NUCLEOTIDE SEQUENCE [LARGE SCALE GENOMIC DNA]</scope>
    <source>
        <strain evidence="7">cv. HFTH1</strain>
        <tissue evidence="6">Young leaf</tissue>
    </source>
</reference>